<evidence type="ECO:0000256" key="4">
    <source>
        <dbReference type="ARBA" id="ARBA00022737"/>
    </source>
</evidence>
<evidence type="ECO:0000256" key="2">
    <source>
        <dbReference type="ARBA" id="ARBA00022448"/>
    </source>
</evidence>
<keyword evidence="4" id="KW-0677">Repeat</keyword>
<evidence type="ECO:0000256" key="1">
    <source>
        <dbReference type="ARBA" id="ARBA00004141"/>
    </source>
</evidence>
<dbReference type="Proteomes" id="UP000076858">
    <property type="component" value="Unassembled WGS sequence"/>
</dbReference>
<dbReference type="PANTHER" id="PTHR12226:SF2">
    <property type="entry name" value="MANNOSE-P-DOLICHOL UTILIZATION DEFECT 1 PROTEIN"/>
    <property type="match status" value="1"/>
</dbReference>
<feature type="transmembrane region" description="Helical" evidence="8">
    <location>
        <begin position="55"/>
        <end position="74"/>
    </location>
</feature>
<dbReference type="Pfam" id="PF04193">
    <property type="entry name" value="PQ-loop"/>
    <property type="match status" value="1"/>
</dbReference>
<dbReference type="STRING" id="35525.A0A164PEQ8"/>
<keyword evidence="5 8" id="KW-1133">Transmembrane helix</keyword>
<reference evidence="9 10" key="1">
    <citation type="submission" date="2016-03" db="EMBL/GenBank/DDBJ databases">
        <title>EvidentialGene: Evidence-directed Construction of Genes on Genomes.</title>
        <authorList>
            <person name="Gilbert D.G."/>
            <person name="Choi J.-H."/>
            <person name="Mockaitis K."/>
            <person name="Colbourne J."/>
            <person name="Pfrender M."/>
        </authorList>
    </citation>
    <scope>NUCLEOTIDE SEQUENCE [LARGE SCALE GENOMIC DNA]</scope>
    <source>
        <strain evidence="9 10">Xinb3</strain>
        <tissue evidence="9">Complete organism</tissue>
    </source>
</reference>
<evidence type="ECO:0000256" key="5">
    <source>
        <dbReference type="ARBA" id="ARBA00022989"/>
    </source>
</evidence>
<feature type="non-terminal residue" evidence="9">
    <location>
        <position position="1"/>
    </location>
</feature>
<dbReference type="InterPro" id="IPR006603">
    <property type="entry name" value="PQ-loop_rpt"/>
</dbReference>
<feature type="transmembrane region" description="Helical" evidence="8">
    <location>
        <begin position="86"/>
        <end position="107"/>
    </location>
</feature>
<dbReference type="GO" id="GO:0016020">
    <property type="term" value="C:membrane"/>
    <property type="evidence" value="ECO:0007669"/>
    <property type="project" value="UniProtKB-SubCell"/>
</dbReference>
<protein>
    <submittedName>
        <fullName evidence="9">Putative Mannose-P-dolichol utilization defect 1 protein</fullName>
    </submittedName>
</protein>
<evidence type="ECO:0000256" key="3">
    <source>
        <dbReference type="ARBA" id="ARBA00022692"/>
    </source>
</evidence>
<dbReference type="EMBL" id="LRGB01002623">
    <property type="protein sequence ID" value="KZS06765.1"/>
    <property type="molecule type" value="Genomic_DNA"/>
</dbReference>
<dbReference type="InterPro" id="IPR016817">
    <property type="entry name" value="MannP-dilichol_defect-1"/>
</dbReference>
<evidence type="ECO:0000313" key="10">
    <source>
        <dbReference type="Proteomes" id="UP000076858"/>
    </source>
</evidence>
<name>A0A164PEQ8_9CRUS</name>
<evidence type="ECO:0000256" key="8">
    <source>
        <dbReference type="SAM" id="Phobius"/>
    </source>
</evidence>
<comment type="caution">
    <text evidence="9">The sequence shown here is derived from an EMBL/GenBank/DDBJ whole genome shotgun (WGS) entry which is preliminary data.</text>
</comment>
<keyword evidence="6 8" id="KW-0472">Membrane</keyword>
<comment type="similarity">
    <text evidence="7">Belongs to the MPDU1 (TC 2.A.43.3) family.</text>
</comment>
<dbReference type="Gene3D" id="1.20.1280.290">
    <property type="match status" value="1"/>
</dbReference>
<gene>
    <name evidence="9" type="ORF">APZ42_029675</name>
</gene>
<dbReference type="PANTHER" id="PTHR12226">
    <property type="entry name" value="MANNOSE-P-DOLICHOL UTILIZATION DEFECT 1 LEC35 -RELATED"/>
    <property type="match status" value="1"/>
</dbReference>
<keyword evidence="3 8" id="KW-0812">Transmembrane</keyword>
<evidence type="ECO:0000256" key="7">
    <source>
        <dbReference type="ARBA" id="ARBA00038475"/>
    </source>
</evidence>
<proteinExistence type="inferred from homology"/>
<keyword evidence="2" id="KW-0813">Transport</keyword>
<sequence length="128" mass="14057">KVKRKEKTKLIVFIILNSLNATYSTRRVSPFDVLLLFCVLQLIQAVANYRQGSTGQLSAVTVFLLTGGAAARIFTSIQETGDSMMILTYVVSTFVNCIIALQVIYYWNSGKSGKASGKKKAAKAKKNQ</sequence>
<evidence type="ECO:0000313" key="9">
    <source>
        <dbReference type="EMBL" id="KZS06765.1"/>
    </source>
</evidence>
<dbReference type="GO" id="GO:0009312">
    <property type="term" value="P:oligosaccharide biosynthetic process"/>
    <property type="evidence" value="ECO:0007669"/>
    <property type="project" value="TreeGrafter"/>
</dbReference>
<accession>A0A164PEQ8</accession>
<organism evidence="9 10">
    <name type="scientific">Daphnia magna</name>
    <dbReference type="NCBI Taxonomy" id="35525"/>
    <lineage>
        <taxon>Eukaryota</taxon>
        <taxon>Metazoa</taxon>
        <taxon>Ecdysozoa</taxon>
        <taxon>Arthropoda</taxon>
        <taxon>Crustacea</taxon>
        <taxon>Branchiopoda</taxon>
        <taxon>Diplostraca</taxon>
        <taxon>Cladocera</taxon>
        <taxon>Anomopoda</taxon>
        <taxon>Daphniidae</taxon>
        <taxon>Daphnia</taxon>
    </lineage>
</organism>
<comment type="subcellular location">
    <subcellularLocation>
        <location evidence="1">Membrane</location>
        <topology evidence="1">Multi-pass membrane protein</topology>
    </subcellularLocation>
</comment>
<evidence type="ECO:0000256" key="6">
    <source>
        <dbReference type="ARBA" id="ARBA00023136"/>
    </source>
</evidence>
<dbReference type="OrthoDB" id="271506at2759"/>
<dbReference type="AlphaFoldDB" id="A0A164PEQ8"/>
<keyword evidence="10" id="KW-1185">Reference proteome</keyword>